<protein>
    <submittedName>
        <fullName evidence="2">GABH AIV/GABH BLL coil heterodimer, DE NOVO.9A</fullName>
    </submittedName>
</protein>
<organism evidence="2">
    <name type="scientific">Siphoviridae sp. ctdau33</name>
    <dbReference type="NCBI Taxonomy" id="2827902"/>
    <lineage>
        <taxon>Viruses</taxon>
        <taxon>Duplodnaviria</taxon>
        <taxon>Heunggongvirae</taxon>
        <taxon>Uroviricota</taxon>
        <taxon>Caudoviricetes</taxon>
    </lineage>
</organism>
<name>A0A8S5S618_9CAUD</name>
<evidence type="ECO:0000256" key="1">
    <source>
        <dbReference type="SAM" id="Coils"/>
    </source>
</evidence>
<proteinExistence type="predicted"/>
<reference evidence="2" key="1">
    <citation type="journal article" date="2021" name="Proc. Natl. Acad. Sci. U.S.A.">
        <title>A Catalog of Tens of Thousands of Viruses from Human Metagenomes Reveals Hidden Associations with Chronic Diseases.</title>
        <authorList>
            <person name="Tisza M.J."/>
            <person name="Buck C.B."/>
        </authorList>
    </citation>
    <scope>NUCLEOTIDE SEQUENCE</scope>
    <source>
        <strain evidence="2">Ctdau33</strain>
    </source>
</reference>
<evidence type="ECO:0000313" key="2">
    <source>
        <dbReference type="EMBL" id="DAF46492.1"/>
    </source>
</evidence>
<sequence>MGKMQEEIKALRRQNTHLQNVVQRQRQHLSELTGAVQDYRKAITAHYVACAITFGEKREDCDTLWGWHLEVPADLVSKALEDYTGDVWLDKERGVYVIGAMPKE</sequence>
<keyword evidence="1" id="KW-0175">Coiled coil</keyword>
<accession>A0A8S5S618</accession>
<dbReference type="EMBL" id="BK032538">
    <property type="protein sequence ID" value="DAF46492.1"/>
    <property type="molecule type" value="Genomic_DNA"/>
</dbReference>
<feature type="coiled-coil region" evidence="1">
    <location>
        <begin position="1"/>
        <end position="28"/>
    </location>
</feature>